<dbReference type="EMBL" id="CAJPEV010004929">
    <property type="protein sequence ID" value="CAG0902498.1"/>
    <property type="molecule type" value="Genomic_DNA"/>
</dbReference>
<dbReference type="EMBL" id="LR904446">
    <property type="protein sequence ID" value="CAD7252840.1"/>
    <property type="molecule type" value="Genomic_DNA"/>
</dbReference>
<dbReference type="AlphaFoldDB" id="A0A7R9AEY2"/>
<dbReference type="PANTHER" id="PTHR24250:SF27">
    <property type="entry name" value="ELASTASE 2 LIKE"/>
    <property type="match status" value="1"/>
</dbReference>
<reference evidence="4" key="1">
    <citation type="submission" date="2020-11" db="EMBL/GenBank/DDBJ databases">
        <authorList>
            <person name="Tran Van P."/>
        </authorList>
    </citation>
    <scope>NUCLEOTIDE SEQUENCE</scope>
</reference>
<accession>A0A7R9AEY2</accession>
<dbReference type="GO" id="GO:0004252">
    <property type="term" value="F:serine-type endopeptidase activity"/>
    <property type="evidence" value="ECO:0007669"/>
    <property type="project" value="InterPro"/>
</dbReference>
<feature type="domain" description="Peptidase S1" evidence="3">
    <location>
        <begin position="153"/>
        <end position="504"/>
    </location>
</feature>
<dbReference type="Gene3D" id="2.40.10.10">
    <property type="entry name" value="Trypsin-like serine proteases"/>
    <property type="match status" value="1"/>
</dbReference>
<gene>
    <name evidence="4" type="ORF">DSTB1V02_LOCUS12591</name>
</gene>
<evidence type="ECO:0000313" key="4">
    <source>
        <dbReference type="EMBL" id="CAD7252840.1"/>
    </source>
</evidence>
<proteinExistence type="predicted"/>
<keyword evidence="1" id="KW-1015">Disulfide bond</keyword>
<evidence type="ECO:0000256" key="1">
    <source>
        <dbReference type="ARBA" id="ARBA00023157"/>
    </source>
</evidence>
<name>A0A7R9AEY2_9CRUS</name>
<feature type="compositionally biased region" description="Low complexity" evidence="2">
    <location>
        <begin position="112"/>
        <end position="121"/>
    </location>
</feature>
<dbReference type="PANTHER" id="PTHR24250">
    <property type="entry name" value="CHYMOTRYPSIN-RELATED"/>
    <property type="match status" value="1"/>
</dbReference>
<organism evidence="4">
    <name type="scientific">Darwinula stevensoni</name>
    <dbReference type="NCBI Taxonomy" id="69355"/>
    <lineage>
        <taxon>Eukaryota</taxon>
        <taxon>Metazoa</taxon>
        <taxon>Ecdysozoa</taxon>
        <taxon>Arthropoda</taxon>
        <taxon>Crustacea</taxon>
        <taxon>Oligostraca</taxon>
        <taxon>Ostracoda</taxon>
        <taxon>Podocopa</taxon>
        <taxon>Podocopida</taxon>
        <taxon>Darwinulocopina</taxon>
        <taxon>Darwinuloidea</taxon>
        <taxon>Darwinulidae</taxon>
        <taxon>Darwinula</taxon>
    </lineage>
</organism>
<feature type="compositionally biased region" description="Basic and acidic residues" evidence="2">
    <location>
        <begin position="49"/>
        <end position="74"/>
    </location>
</feature>
<dbReference type="InterPro" id="IPR009003">
    <property type="entry name" value="Peptidase_S1_PA"/>
</dbReference>
<dbReference type="OrthoDB" id="7439147at2759"/>
<evidence type="ECO:0000313" key="5">
    <source>
        <dbReference type="Proteomes" id="UP000677054"/>
    </source>
</evidence>
<dbReference type="InterPro" id="IPR001254">
    <property type="entry name" value="Trypsin_dom"/>
</dbReference>
<feature type="region of interest" description="Disordered" evidence="2">
    <location>
        <begin position="1"/>
        <end position="159"/>
    </location>
</feature>
<dbReference type="PROSITE" id="PS50240">
    <property type="entry name" value="TRYPSIN_DOM"/>
    <property type="match status" value="1"/>
</dbReference>
<dbReference type="Pfam" id="PF00089">
    <property type="entry name" value="Trypsin"/>
    <property type="match status" value="1"/>
</dbReference>
<evidence type="ECO:0000256" key="2">
    <source>
        <dbReference type="SAM" id="MobiDB-lite"/>
    </source>
</evidence>
<evidence type="ECO:0000259" key="3">
    <source>
        <dbReference type="PROSITE" id="PS50240"/>
    </source>
</evidence>
<dbReference type="GO" id="GO:0006508">
    <property type="term" value="P:proteolysis"/>
    <property type="evidence" value="ECO:0007669"/>
    <property type="project" value="InterPro"/>
</dbReference>
<dbReference type="InterPro" id="IPR043504">
    <property type="entry name" value="Peptidase_S1_PA_chymotrypsin"/>
</dbReference>
<dbReference type="SMART" id="SM00020">
    <property type="entry name" value="Tryp_SPc"/>
    <property type="match status" value="1"/>
</dbReference>
<dbReference type="SUPFAM" id="SSF50494">
    <property type="entry name" value="Trypsin-like serine proteases"/>
    <property type="match status" value="1"/>
</dbReference>
<keyword evidence="5" id="KW-1185">Reference proteome</keyword>
<feature type="compositionally biased region" description="Basic and acidic residues" evidence="2">
    <location>
        <begin position="85"/>
        <end position="94"/>
    </location>
</feature>
<dbReference type="Proteomes" id="UP000677054">
    <property type="component" value="Unassembled WGS sequence"/>
</dbReference>
<dbReference type="InterPro" id="IPR018114">
    <property type="entry name" value="TRYPSIN_HIS"/>
</dbReference>
<dbReference type="PROSITE" id="PS00134">
    <property type="entry name" value="TRYPSIN_HIS"/>
    <property type="match status" value="1"/>
</dbReference>
<protein>
    <recommendedName>
        <fullName evidence="3">Peptidase S1 domain-containing protein</fullName>
    </recommendedName>
</protein>
<sequence>MNARRETENPPTRNRIYPTACGLLSSANDRTVDTPSRRSGSRKPGCIFPEEKGVVVDVARDDEREDPRRRKSSELRGTFTLQEHPPCEEHEAAGDIRGCPRMPHGWPRRSLSRTSRLHSFSQAEQRSSRAVYHSSQDPIPRLQASTVESRSDSSSGVDRGEAPFNVLLQVFCPATGWRTCTGTVINEGNVLTAAHCLVDRHEACSGGYAVAGKTRDGSAKPGSRGQTKLFESFSYHENWNPNRPSGGYDIAIVYPSGGFVLDDFLQPICIPDSDGDDIGGCNNYIFDSEVARDRRGIELHERNVEPRFADRSALRFASVSTIHRRIDERASRSASMAERTESWTKFCIRSCRKASLRFVAVLPLRRRRRIRRIVVADRMFLPLRSLPEEGVGHRARVLLSARSPAARGPSPLRPGEPSRTTIVPSENFILVSSCLLLDLGRNPARVSNSRIQEGGSSPLVTEYDGKFFQTGIESSCSSDTGSGTGSIPFTRVSRFAAWIRANLK</sequence>